<accession>A0A841RGD0</accession>
<dbReference type="CDD" id="cd00609">
    <property type="entry name" value="AAT_like"/>
    <property type="match status" value="1"/>
</dbReference>
<proteinExistence type="inferred from homology"/>
<dbReference type="GO" id="GO:0008483">
    <property type="term" value="F:transaminase activity"/>
    <property type="evidence" value="ECO:0007669"/>
    <property type="project" value="UniProtKB-KW"/>
</dbReference>
<dbReference type="InterPro" id="IPR015424">
    <property type="entry name" value="PyrdxlP-dep_Trfase"/>
</dbReference>
<evidence type="ECO:0000256" key="3">
    <source>
        <dbReference type="ARBA" id="ARBA00022576"/>
    </source>
</evidence>
<dbReference type="GO" id="GO:0030170">
    <property type="term" value="F:pyridoxal phosphate binding"/>
    <property type="evidence" value="ECO:0007669"/>
    <property type="project" value="InterPro"/>
</dbReference>
<keyword evidence="4 7" id="KW-0808">Transferase</keyword>
<comment type="similarity">
    <text evidence="2">Belongs to the class-I pyridoxal-phosphate-dependent aminotransferase family.</text>
</comment>
<dbReference type="InterPro" id="IPR004839">
    <property type="entry name" value="Aminotransferase_I/II_large"/>
</dbReference>
<dbReference type="InterPro" id="IPR050596">
    <property type="entry name" value="AspAT/PAT-like"/>
</dbReference>
<organism evidence="7 8">
    <name type="scientific">Spirochaeta isovalerica</name>
    <dbReference type="NCBI Taxonomy" id="150"/>
    <lineage>
        <taxon>Bacteria</taxon>
        <taxon>Pseudomonadati</taxon>
        <taxon>Spirochaetota</taxon>
        <taxon>Spirochaetia</taxon>
        <taxon>Spirochaetales</taxon>
        <taxon>Spirochaetaceae</taxon>
        <taxon>Spirochaeta</taxon>
    </lineage>
</organism>
<dbReference type="InterPro" id="IPR015421">
    <property type="entry name" value="PyrdxlP-dep_Trfase_major"/>
</dbReference>
<comment type="caution">
    <text evidence="7">The sequence shown here is derived from an EMBL/GenBank/DDBJ whole genome shotgun (WGS) entry which is preliminary data.</text>
</comment>
<dbReference type="Gene3D" id="3.90.1150.10">
    <property type="entry name" value="Aspartate Aminotransferase, domain 1"/>
    <property type="match status" value="1"/>
</dbReference>
<dbReference type="Proteomes" id="UP000587760">
    <property type="component" value="Unassembled WGS sequence"/>
</dbReference>
<dbReference type="EMBL" id="JACHGJ010000015">
    <property type="protein sequence ID" value="MBB6482636.1"/>
    <property type="molecule type" value="Genomic_DNA"/>
</dbReference>
<dbReference type="PANTHER" id="PTHR46383">
    <property type="entry name" value="ASPARTATE AMINOTRANSFERASE"/>
    <property type="match status" value="1"/>
</dbReference>
<dbReference type="InterPro" id="IPR015422">
    <property type="entry name" value="PyrdxlP-dep_Trfase_small"/>
</dbReference>
<protein>
    <submittedName>
        <fullName evidence="7">Aspartate/methionine/tyrosine aminotransferase</fullName>
    </submittedName>
</protein>
<keyword evidence="3 7" id="KW-0032">Aminotransferase</keyword>
<sequence length="431" mass="47826">MNPQAEILNRAISEANPVVLELLSRRGKNIFFPSKGLIRQGLDASTKKINASIGIAMEDDGSPLRLNAIDSKLNMPPEETFPYASSYGKAELREIWHNIIREKNPSLGNHPITKPVVTHALTHGLSMSGYLFVDEGDEIIMPDLFWGNYKLLFENAYGGVLSFFPLFEGSGFNTAGLESKLNGPGEKKILLLNFPNNPTGYTPTEEEVAKIVAIINRAAESGKKIILITDDAYFGLVYEPGVYRESIFAPVAALHENVLAVKVDGATKEDYAWGFRVGFITFSNKLMNEGMAKALEDKAAGAVRGNVSNCAHLSQSLLHVAYKSPDYKEDKIRKFELLKKRYTKVKEVLEAKYTTSDLFKIVPNNSGYFMCLKLKGIDAEEVRQQLLNHYDTGVMAIGDMIRVAYSSLPTDQIELLFDNINNACKDVKKIG</sequence>
<dbReference type="RefSeq" id="WP_184748873.1">
    <property type="nucleotide sequence ID" value="NZ_JACHGJ010000015.1"/>
</dbReference>
<dbReference type="GO" id="GO:0006520">
    <property type="term" value="P:amino acid metabolic process"/>
    <property type="evidence" value="ECO:0007669"/>
    <property type="project" value="InterPro"/>
</dbReference>
<dbReference type="NCBIfam" id="NF006388">
    <property type="entry name" value="PRK08637.1"/>
    <property type="match status" value="1"/>
</dbReference>
<keyword evidence="5" id="KW-0663">Pyridoxal phosphate</keyword>
<dbReference type="Pfam" id="PF00155">
    <property type="entry name" value="Aminotran_1_2"/>
    <property type="match status" value="1"/>
</dbReference>
<dbReference type="Gene3D" id="3.40.640.10">
    <property type="entry name" value="Type I PLP-dependent aspartate aminotransferase-like (Major domain)"/>
    <property type="match status" value="1"/>
</dbReference>
<evidence type="ECO:0000256" key="5">
    <source>
        <dbReference type="ARBA" id="ARBA00022898"/>
    </source>
</evidence>
<evidence type="ECO:0000256" key="1">
    <source>
        <dbReference type="ARBA" id="ARBA00001933"/>
    </source>
</evidence>
<dbReference type="AlphaFoldDB" id="A0A841RGD0"/>
<evidence type="ECO:0000313" key="8">
    <source>
        <dbReference type="Proteomes" id="UP000587760"/>
    </source>
</evidence>
<feature type="domain" description="Aminotransferase class I/classII large" evidence="6">
    <location>
        <begin position="83"/>
        <end position="418"/>
    </location>
</feature>
<name>A0A841RGD0_9SPIO</name>
<comment type="cofactor">
    <cofactor evidence="1">
        <name>pyridoxal 5'-phosphate</name>
        <dbReference type="ChEBI" id="CHEBI:597326"/>
    </cofactor>
</comment>
<evidence type="ECO:0000259" key="6">
    <source>
        <dbReference type="Pfam" id="PF00155"/>
    </source>
</evidence>
<dbReference type="SUPFAM" id="SSF53383">
    <property type="entry name" value="PLP-dependent transferases"/>
    <property type="match status" value="1"/>
</dbReference>
<evidence type="ECO:0000313" key="7">
    <source>
        <dbReference type="EMBL" id="MBB6482636.1"/>
    </source>
</evidence>
<reference evidence="7 8" key="1">
    <citation type="submission" date="2020-08" db="EMBL/GenBank/DDBJ databases">
        <title>Genomic Encyclopedia of Type Strains, Phase IV (KMG-IV): sequencing the most valuable type-strain genomes for metagenomic binning, comparative biology and taxonomic classification.</title>
        <authorList>
            <person name="Goeker M."/>
        </authorList>
    </citation>
    <scope>NUCLEOTIDE SEQUENCE [LARGE SCALE GENOMIC DNA]</scope>
    <source>
        <strain evidence="7 8">DSM 2461</strain>
    </source>
</reference>
<keyword evidence="8" id="KW-1185">Reference proteome</keyword>
<evidence type="ECO:0000256" key="2">
    <source>
        <dbReference type="ARBA" id="ARBA00007441"/>
    </source>
</evidence>
<evidence type="ECO:0000256" key="4">
    <source>
        <dbReference type="ARBA" id="ARBA00022679"/>
    </source>
</evidence>
<gene>
    <name evidence="7" type="ORF">HNR50_004341</name>
</gene>
<dbReference type="PANTHER" id="PTHR46383:SF1">
    <property type="entry name" value="ASPARTATE AMINOTRANSFERASE"/>
    <property type="match status" value="1"/>
</dbReference>